<dbReference type="PIRSF" id="PIRSF003097">
    <property type="entry name" value="FtsX"/>
    <property type="match status" value="1"/>
</dbReference>
<dbReference type="EMBL" id="MJIL01000086">
    <property type="protein sequence ID" value="OLQ73535.1"/>
    <property type="molecule type" value="Genomic_DNA"/>
</dbReference>
<proteinExistence type="inferred from homology"/>
<feature type="domain" description="FtsX extracellular" evidence="15">
    <location>
        <begin position="66"/>
        <end position="160"/>
    </location>
</feature>
<dbReference type="Proteomes" id="UP000186905">
    <property type="component" value="Unassembled WGS sequence"/>
</dbReference>
<dbReference type="InterPro" id="IPR040690">
    <property type="entry name" value="FtsX_ECD"/>
</dbReference>
<dbReference type="RefSeq" id="WP_075766263.1">
    <property type="nucleotide sequence ID" value="NZ_MJIL01000086.1"/>
</dbReference>
<feature type="transmembrane region" description="Helical" evidence="13">
    <location>
        <begin position="176"/>
        <end position="196"/>
    </location>
</feature>
<dbReference type="GO" id="GO:0051301">
    <property type="term" value="P:cell division"/>
    <property type="evidence" value="ECO:0007669"/>
    <property type="project" value="UniProtKB-KW"/>
</dbReference>
<accession>A0A1Q9GGD3</accession>
<sequence>MARKQTGFFAVHKQQCKGALVELMRRPLGNILTLAVLAFALTLPASFYLLAKNVTLVAQAWQNPTQLTLYLEQGTPASAAAQFSEQLQGWPEVDSVNYISPQQGLEDFREHAGFDQALTLLDENPLPSVVVVRPVAAWQSNDKAVELAAKIRSEPQVDEVRLDSDWLQRLAAIKDLAITMALLMSGLMLFAVFLIVGNTLRLQVQNQKDEIQVMKLVGATDSFILRPYLYTGAWYGLISGTVAWVLTAIVTILLDGAVAKLAALYDSSFRLVGLRWDETLILLMIASFLGLLAARLSAGRHLKEIEPI</sequence>
<dbReference type="STRING" id="1903952.BIT28_08130"/>
<evidence type="ECO:0000256" key="12">
    <source>
        <dbReference type="PIRNR" id="PIRNR003097"/>
    </source>
</evidence>
<dbReference type="AlphaFoldDB" id="A0A1Q9GGD3"/>
<dbReference type="PANTHER" id="PTHR47755:SF1">
    <property type="entry name" value="CELL DIVISION PROTEIN FTSX"/>
    <property type="match status" value="1"/>
</dbReference>
<evidence type="ECO:0000259" key="14">
    <source>
        <dbReference type="Pfam" id="PF02687"/>
    </source>
</evidence>
<dbReference type="PANTHER" id="PTHR47755">
    <property type="entry name" value="CELL DIVISION PROTEIN FTSX"/>
    <property type="match status" value="1"/>
</dbReference>
<feature type="transmembrane region" description="Helical" evidence="13">
    <location>
        <begin position="233"/>
        <end position="258"/>
    </location>
</feature>
<dbReference type="InterPro" id="IPR003838">
    <property type="entry name" value="ABC3_permease_C"/>
</dbReference>
<feature type="domain" description="ABC3 transporter permease C-terminal" evidence="14">
    <location>
        <begin position="183"/>
        <end position="296"/>
    </location>
</feature>
<dbReference type="GO" id="GO:0032153">
    <property type="term" value="C:cell division site"/>
    <property type="evidence" value="ECO:0007669"/>
    <property type="project" value="TreeGrafter"/>
</dbReference>
<keyword evidence="11 12" id="KW-0131">Cell cycle</keyword>
<dbReference type="OrthoDB" id="9813411at2"/>
<comment type="subcellular location">
    <subcellularLocation>
        <location evidence="1">Cell inner membrane</location>
        <topology evidence="1">Multi-pass membrane protein</topology>
    </subcellularLocation>
</comment>
<keyword evidence="6 12" id="KW-0997">Cell inner membrane</keyword>
<dbReference type="Gene3D" id="3.30.70.3040">
    <property type="match status" value="1"/>
</dbReference>
<name>A0A1Q9GGD3_9GAMM</name>
<dbReference type="NCBIfam" id="TIGR00439">
    <property type="entry name" value="FtsX_Gneg"/>
    <property type="match status" value="1"/>
</dbReference>
<comment type="function">
    <text evidence="12">Part of the ABC transporter FtsEX involved in cellular division.</text>
</comment>
<evidence type="ECO:0000256" key="10">
    <source>
        <dbReference type="ARBA" id="ARBA00023136"/>
    </source>
</evidence>
<comment type="similarity">
    <text evidence="2 12">Belongs to the ABC-4 integral membrane protein family. FtsX subfamily.</text>
</comment>
<evidence type="ECO:0000259" key="15">
    <source>
        <dbReference type="Pfam" id="PF18075"/>
    </source>
</evidence>
<organism evidence="16 17">
    <name type="scientific">Photobacterium proteolyticum</name>
    <dbReference type="NCBI Taxonomy" id="1903952"/>
    <lineage>
        <taxon>Bacteria</taxon>
        <taxon>Pseudomonadati</taxon>
        <taxon>Pseudomonadota</taxon>
        <taxon>Gammaproteobacteria</taxon>
        <taxon>Vibrionales</taxon>
        <taxon>Vibrionaceae</taxon>
        <taxon>Photobacterium</taxon>
    </lineage>
</organism>
<keyword evidence="17" id="KW-1185">Reference proteome</keyword>
<evidence type="ECO:0000313" key="16">
    <source>
        <dbReference type="EMBL" id="OLQ73535.1"/>
    </source>
</evidence>
<evidence type="ECO:0000256" key="7">
    <source>
        <dbReference type="ARBA" id="ARBA00022618"/>
    </source>
</evidence>
<dbReference type="InterPro" id="IPR004513">
    <property type="entry name" value="FtsX"/>
</dbReference>
<dbReference type="InterPro" id="IPR047590">
    <property type="entry name" value="FtsX_proteobact-type"/>
</dbReference>
<dbReference type="Pfam" id="PF02687">
    <property type="entry name" value="FtsX"/>
    <property type="match status" value="1"/>
</dbReference>
<evidence type="ECO:0000256" key="4">
    <source>
        <dbReference type="ARBA" id="ARBA00021907"/>
    </source>
</evidence>
<evidence type="ECO:0000256" key="11">
    <source>
        <dbReference type="ARBA" id="ARBA00023306"/>
    </source>
</evidence>
<keyword evidence="7 12" id="KW-0132">Cell division</keyword>
<dbReference type="GO" id="GO:0005886">
    <property type="term" value="C:plasma membrane"/>
    <property type="evidence" value="ECO:0007669"/>
    <property type="project" value="UniProtKB-SubCell"/>
</dbReference>
<comment type="caution">
    <text evidence="16">The sequence shown here is derived from an EMBL/GenBank/DDBJ whole genome shotgun (WGS) entry which is preliminary data.</text>
</comment>
<feature type="transmembrane region" description="Helical" evidence="13">
    <location>
        <begin position="279"/>
        <end position="298"/>
    </location>
</feature>
<comment type="subunit">
    <text evidence="3">Forms a membrane-associated complex with FtsE.</text>
</comment>
<feature type="transmembrane region" description="Helical" evidence="13">
    <location>
        <begin position="31"/>
        <end position="51"/>
    </location>
</feature>
<keyword evidence="10 12" id="KW-0472">Membrane</keyword>
<evidence type="ECO:0000256" key="3">
    <source>
        <dbReference type="ARBA" id="ARBA00011160"/>
    </source>
</evidence>
<evidence type="ECO:0000313" key="17">
    <source>
        <dbReference type="Proteomes" id="UP000186905"/>
    </source>
</evidence>
<dbReference type="Pfam" id="PF18075">
    <property type="entry name" value="FtsX_ECD"/>
    <property type="match status" value="1"/>
</dbReference>
<evidence type="ECO:0000256" key="5">
    <source>
        <dbReference type="ARBA" id="ARBA00022475"/>
    </source>
</evidence>
<reference evidence="16 17" key="1">
    <citation type="submission" date="2016-09" db="EMBL/GenBank/DDBJ databases">
        <title>Photobacterium proteolyticum sp. nov. a protease producing bacterium isolated from ocean sediments of Laizhou Bay.</title>
        <authorList>
            <person name="Li Y."/>
        </authorList>
    </citation>
    <scope>NUCLEOTIDE SEQUENCE [LARGE SCALE GENOMIC DNA]</scope>
    <source>
        <strain evidence="16 17">13-12</strain>
    </source>
</reference>
<evidence type="ECO:0000256" key="2">
    <source>
        <dbReference type="ARBA" id="ARBA00007379"/>
    </source>
</evidence>
<evidence type="ECO:0000256" key="1">
    <source>
        <dbReference type="ARBA" id="ARBA00004429"/>
    </source>
</evidence>
<evidence type="ECO:0000256" key="9">
    <source>
        <dbReference type="ARBA" id="ARBA00022989"/>
    </source>
</evidence>
<evidence type="ECO:0000256" key="13">
    <source>
        <dbReference type="SAM" id="Phobius"/>
    </source>
</evidence>
<keyword evidence="8 13" id="KW-0812">Transmembrane</keyword>
<keyword evidence="9 13" id="KW-1133">Transmembrane helix</keyword>
<evidence type="ECO:0000256" key="8">
    <source>
        <dbReference type="ARBA" id="ARBA00022692"/>
    </source>
</evidence>
<keyword evidence="5 12" id="KW-1003">Cell membrane</keyword>
<protein>
    <recommendedName>
        <fullName evidence="4 12">Cell division protein FtsX</fullName>
    </recommendedName>
</protein>
<gene>
    <name evidence="16" type="ORF">BIT28_08130</name>
</gene>
<evidence type="ECO:0000256" key="6">
    <source>
        <dbReference type="ARBA" id="ARBA00022519"/>
    </source>
</evidence>